<organism evidence="10 11">
    <name type="scientific">Candidatus Electrothrix aarhusensis</name>
    <dbReference type="NCBI Taxonomy" id="1859131"/>
    <lineage>
        <taxon>Bacteria</taxon>
        <taxon>Pseudomonadati</taxon>
        <taxon>Thermodesulfobacteriota</taxon>
        <taxon>Desulfobulbia</taxon>
        <taxon>Desulfobulbales</taxon>
        <taxon>Desulfobulbaceae</taxon>
        <taxon>Candidatus Electrothrix</taxon>
    </lineage>
</organism>
<evidence type="ECO:0000256" key="7">
    <source>
        <dbReference type="ARBA" id="ARBA00023125"/>
    </source>
</evidence>
<dbReference type="GO" id="GO:0032259">
    <property type="term" value="P:methylation"/>
    <property type="evidence" value="ECO:0007669"/>
    <property type="project" value="UniProtKB-KW"/>
</dbReference>
<dbReference type="EMBL" id="MTKO01000132">
    <property type="protein sequence ID" value="RWX43052.1"/>
    <property type="molecule type" value="Genomic_DNA"/>
</dbReference>
<evidence type="ECO:0000256" key="6">
    <source>
        <dbReference type="ARBA" id="ARBA00022747"/>
    </source>
</evidence>
<keyword evidence="6" id="KW-0680">Restriction system</keyword>
<evidence type="ECO:0000256" key="1">
    <source>
        <dbReference type="ARBA" id="ARBA00010203"/>
    </source>
</evidence>
<comment type="caution">
    <text evidence="10">The sequence shown here is derived from an EMBL/GenBank/DDBJ whole genome shotgun (WGS) entry which is preliminary data.</text>
</comment>
<comment type="similarity">
    <text evidence="1">Belongs to the N(4)/N(6)-methyltransferase family. N(4) subfamily.</text>
</comment>
<evidence type="ECO:0000256" key="3">
    <source>
        <dbReference type="ARBA" id="ARBA00022603"/>
    </source>
</evidence>
<dbReference type="Pfam" id="PF01555">
    <property type="entry name" value="N6_N4_Mtase"/>
    <property type="match status" value="1"/>
</dbReference>
<keyword evidence="5" id="KW-0949">S-adenosyl-L-methionine</keyword>
<name>A0A3S3U3S5_9BACT</name>
<sequence>MKLPIHRWFRYSAGFSAKWVEQEIQRHCRDGKEKINVLDPFSGSGTTLLAAEAVQAKAVGFEPHPFIHRVAQAKLGWGNTDTYQLQKMAEEILKKAQERNTEGERPDALDAPLLKKCFTDDSLNKLDALKDVFLADFDNGAAEHELLWLCITSILRPCSTAGTAQWQYVLPNKKKAKVSDPFSAFSLKMNQLIDDIGIVGKQGWLSGAQILRTDARDPQYTAEDAFDLVITSPPYPNNYDYADATRLEMTFWGEITGWSELHSSVRQYLLRSCSQHSAKEKLQLNILLEDDVLSPIAGELTKACRELEQIRLTKGGKKTYHTMAAAYFTDLGNVFHALRPLCKKDGRMCFVIGDSAPYGIYLAVDKWLGELALAAGFTSYSFEKLRDRNIKWKNRKHRVPLQEGRLWIEG</sequence>
<evidence type="ECO:0000313" key="10">
    <source>
        <dbReference type="EMBL" id="RWX43052.1"/>
    </source>
</evidence>
<dbReference type="Proteomes" id="UP000287853">
    <property type="component" value="Unassembled WGS sequence"/>
</dbReference>
<dbReference type="EC" id="2.1.1.113" evidence="2"/>
<evidence type="ECO:0000313" key="11">
    <source>
        <dbReference type="Proteomes" id="UP000287853"/>
    </source>
</evidence>
<evidence type="ECO:0000256" key="8">
    <source>
        <dbReference type="ARBA" id="ARBA00049120"/>
    </source>
</evidence>
<reference evidence="10 11" key="1">
    <citation type="submission" date="2017-01" db="EMBL/GenBank/DDBJ databases">
        <title>The cable genome- insights into the physiology and evolution of filamentous bacteria capable of sulfide oxidation via long distance electron transfer.</title>
        <authorList>
            <person name="Schreiber L."/>
            <person name="Bjerg J.T."/>
            <person name="Boggild A."/>
            <person name="Van De Vossenberg J."/>
            <person name="Meysman F."/>
            <person name="Nielsen L.P."/>
            <person name="Schramm A."/>
            <person name="Kjeldsen K.U."/>
        </authorList>
    </citation>
    <scope>NUCLEOTIDE SEQUENCE [LARGE SCALE GENOMIC DNA]</scope>
    <source>
        <strain evidence="10">MCF</strain>
    </source>
</reference>
<feature type="domain" description="DNA methylase N-4/N-6" evidence="9">
    <location>
        <begin position="34"/>
        <end position="72"/>
    </location>
</feature>
<comment type="catalytic activity">
    <reaction evidence="8">
        <text>a 2'-deoxycytidine in DNA + S-adenosyl-L-methionine = an N(4)-methyl-2'-deoxycytidine in DNA + S-adenosyl-L-homocysteine + H(+)</text>
        <dbReference type="Rhea" id="RHEA:16857"/>
        <dbReference type="Rhea" id="RHEA-COMP:11369"/>
        <dbReference type="Rhea" id="RHEA-COMP:13674"/>
        <dbReference type="ChEBI" id="CHEBI:15378"/>
        <dbReference type="ChEBI" id="CHEBI:57856"/>
        <dbReference type="ChEBI" id="CHEBI:59789"/>
        <dbReference type="ChEBI" id="CHEBI:85452"/>
        <dbReference type="ChEBI" id="CHEBI:137933"/>
        <dbReference type="EC" id="2.1.1.113"/>
    </reaction>
</comment>
<evidence type="ECO:0000256" key="4">
    <source>
        <dbReference type="ARBA" id="ARBA00022679"/>
    </source>
</evidence>
<proteinExistence type="inferred from homology"/>
<dbReference type="AlphaFoldDB" id="A0A3S3U3S5"/>
<dbReference type="GO" id="GO:0015667">
    <property type="term" value="F:site-specific DNA-methyltransferase (cytosine-N4-specific) activity"/>
    <property type="evidence" value="ECO:0007669"/>
    <property type="project" value="UniProtKB-EC"/>
</dbReference>
<evidence type="ECO:0000256" key="2">
    <source>
        <dbReference type="ARBA" id="ARBA00012185"/>
    </source>
</evidence>
<keyword evidence="3 10" id="KW-0489">Methyltransferase</keyword>
<dbReference type="InterPro" id="IPR029063">
    <property type="entry name" value="SAM-dependent_MTases_sf"/>
</dbReference>
<accession>A0A3S3U3S5</accession>
<dbReference type="GO" id="GO:0003677">
    <property type="term" value="F:DNA binding"/>
    <property type="evidence" value="ECO:0007669"/>
    <property type="project" value="UniProtKB-KW"/>
</dbReference>
<dbReference type="SUPFAM" id="SSF53335">
    <property type="entry name" value="S-adenosyl-L-methionine-dependent methyltransferases"/>
    <property type="match status" value="1"/>
</dbReference>
<gene>
    <name evidence="10" type="ORF">H206_03178</name>
</gene>
<evidence type="ECO:0000259" key="9">
    <source>
        <dbReference type="Pfam" id="PF01555"/>
    </source>
</evidence>
<dbReference type="Gene3D" id="3.40.50.150">
    <property type="entry name" value="Vaccinia Virus protein VP39"/>
    <property type="match status" value="2"/>
</dbReference>
<dbReference type="InterPro" id="IPR002941">
    <property type="entry name" value="DNA_methylase_N4/N6"/>
</dbReference>
<dbReference type="GO" id="GO:0009307">
    <property type="term" value="P:DNA restriction-modification system"/>
    <property type="evidence" value="ECO:0007669"/>
    <property type="project" value="UniProtKB-KW"/>
</dbReference>
<dbReference type="GO" id="GO:0008170">
    <property type="term" value="F:N-methyltransferase activity"/>
    <property type="evidence" value="ECO:0007669"/>
    <property type="project" value="InterPro"/>
</dbReference>
<evidence type="ECO:0000256" key="5">
    <source>
        <dbReference type="ARBA" id="ARBA00022691"/>
    </source>
</evidence>
<dbReference type="InterPro" id="IPR017985">
    <property type="entry name" value="MeTrfase_CN4_CS"/>
</dbReference>
<dbReference type="PROSITE" id="PS00093">
    <property type="entry name" value="N4_MTASE"/>
    <property type="match status" value="1"/>
</dbReference>
<protein>
    <recommendedName>
        <fullName evidence="2">site-specific DNA-methyltransferase (cytosine-N(4)-specific)</fullName>
        <ecNumber evidence="2">2.1.1.113</ecNumber>
    </recommendedName>
</protein>
<keyword evidence="4 10" id="KW-0808">Transferase</keyword>
<keyword evidence="7" id="KW-0238">DNA-binding</keyword>
<keyword evidence="11" id="KW-1185">Reference proteome</keyword>